<dbReference type="RefSeq" id="WP_121839132.1">
    <property type="nucleotide sequence ID" value="NZ_ML014780.1"/>
</dbReference>
<organism evidence="2 3">
    <name type="scientific">Parashewanella curva</name>
    <dbReference type="NCBI Taxonomy" id="2338552"/>
    <lineage>
        <taxon>Bacteria</taxon>
        <taxon>Pseudomonadati</taxon>
        <taxon>Pseudomonadota</taxon>
        <taxon>Gammaproteobacteria</taxon>
        <taxon>Alteromonadales</taxon>
        <taxon>Shewanellaceae</taxon>
        <taxon>Parashewanella</taxon>
    </lineage>
</organism>
<reference evidence="2 3" key="1">
    <citation type="submission" date="2018-09" db="EMBL/GenBank/DDBJ databases">
        <title>Phylogeny of the Shewanellaceae, and recommendation for two new genera, Pseudoshewanella and Parashewanella.</title>
        <authorList>
            <person name="Wang G."/>
        </authorList>
    </citation>
    <scope>NUCLEOTIDE SEQUENCE [LARGE SCALE GENOMIC DNA]</scope>
    <source>
        <strain evidence="2 3">C51</strain>
    </source>
</reference>
<name>A0A3L8PY45_9GAMM</name>
<feature type="compositionally biased region" description="Polar residues" evidence="1">
    <location>
        <begin position="1"/>
        <end position="27"/>
    </location>
</feature>
<comment type="caution">
    <text evidence="2">The sequence shown here is derived from an EMBL/GenBank/DDBJ whole genome shotgun (WGS) entry which is preliminary data.</text>
</comment>
<evidence type="ECO:0000313" key="2">
    <source>
        <dbReference type="EMBL" id="RLV59553.1"/>
    </source>
</evidence>
<evidence type="ECO:0000313" key="3">
    <source>
        <dbReference type="Proteomes" id="UP000281474"/>
    </source>
</evidence>
<proteinExistence type="predicted"/>
<protein>
    <submittedName>
        <fullName evidence="2">Uncharacterized protein</fullName>
    </submittedName>
</protein>
<dbReference type="Proteomes" id="UP000281474">
    <property type="component" value="Unassembled WGS sequence"/>
</dbReference>
<evidence type="ECO:0000256" key="1">
    <source>
        <dbReference type="SAM" id="MobiDB-lite"/>
    </source>
</evidence>
<dbReference type="AlphaFoldDB" id="A0A3L8PY45"/>
<keyword evidence="3" id="KW-1185">Reference proteome</keyword>
<gene>
    <name evidence="2" type="ORF">D5018_11400</name>
</gene>
<accession>A0A3L8PY45</accession>
<dbReference type="OrthoDB" id="9817311at2"/>
<dbReference type="EMBL" id="QZEI01000031">
    <property type="protein sequence ID" value="RLV59553.1"/>
    <property type="molecule type" value="Genomic_DNA"/>
</dbReference>
<feature type="region of interest" description="Disordered" evidence="1">
    <location>
        <begin position="1"/>
        <end position="63"/>
    </location>
</feature>
<sequence>MSVLTESLSSGDSSPTLLAKTNLSEPNEPQFRDFEIKPASADVPKEQFHQRQPALPSHSSKPADFSVNKRLTINELTELIRTPLVNDVGALFQILIKEPELQSAFFTCLGLSEQLAHVQSLADVLLMRQEEAELRGCLSCGFIVVLLYLCTKQVKACEPPRILVDNNAALSLWKELSFYGADSFFKEILKDNLAWPTIKALEDGESKRQFNDLVERKLTEIKEEISKEGTLDVDEEEQSSEEVLAEVGETVVGCPPLTNITHILINGISCELCYQVNLEGLSTDKQRLDEVKTLVTLWKSEYKQCFLHIDGFKASLCFSTDPICYKQPYELVEWLCSHQDCANFVAICDVFEFGLYFDIASEPDAYKVIFENSQDTEECWRPEITSALILKKYHSNESLSGMKLMAAREACHYVYRAGLRSSVCVQVVPVSTQKASSDKFQMSFDLLNSLIGVVDLYANSQTNWQKPLTAADALELQSSTSCEYAKVWAEPSYQKAISVLNLTQEKHELKIKLRRDWYLKLVDALGENEQAVNLARYQLFGAIQDLKILMRHWEKTLEQHEGELALPHDLCDIAVQDLQDYTGPLGLEDTKLILQACKCKFPVTKIRKRFKNCDDFSEFLNLFPEQNIPLDALFFLVNKFGINPDSLLLFCKNKPLIYRGFYHGMNSYFFDVLSDKNVSSNELRWITTQYQVLQAFKDAGATQDHLRNYVNTYNPNLADKLSRQTNLELAWLEFASYYKGKQAGRIEAAQFDLIHTRSLHNKLNEKPVITLENEAYYLVPIYLIAPIYFTGARSGYWTAGAVCDFCEDPQEDHRKKVIFQINYQNSSIQDFTRGASIAHYHNPAGPDKDICPTCLAVKLEEQKNRVSSE</sequence>